<dbReference type="PROSITE" id="PS50012">
    <property type="entry name" value="RCC1_3"/>
    <property type="match status" value="2"/>
</dbReference>
<proteinExistence type="predicted"/>
<dbReference type="Proteomes" id="UP000095300">
    <property type="component" value="Unassembled WGS sequence"/>
</dbReference>
<dbReference type="Pfam" id="PF25384">
    <property type="entry name" value="Alsin_RLD"/>
    <property type="match status" value="1"/>
</dbReference>
<protein>
    <recommendedName>
        <fullName evidence="5">VPS9 domain-containing protein</fullName>
    </recommendedName>
</protein>
<keyword evidence="1" id="KW-0344">Guanine-nucleotide releasing factor</keyword>
<dbReference type="GO" id="GO:0016197">
    <property type="term" value="P:endosomal transport"/>
    <property type="evidence" value="ECO:0007669"/>
    <property type="project" value="TreeGrafter"/>
</dbReference>
<feature type="repeat" description="RCC1" evidence="3">
    <location>
        <begin position="326"/>
        <end position="384"/>
    </location>
</feature>
<dbReference type="OrthoDB" id="48314at2759"/>
<dbReference type="PROSITE" id="PS51205">
    <property type="entry name" value="VPS9"/>
    <property type="match status" value="1"/>
</dbReference>
<dbReference type="SUPFAM" id="SSF50985">
    <property type="entry name" value="RCC1/BLIP-II"/>
    <property type="match status" value="1"/>
</dbReference>
<dbReference type="Pfam" id="PF25389">
    <property type="entry name" value="DH_ALS2"/>
    <property type="match status" value="1"/>
</dbReference>
<feature type="domain" description="VPS9" evidence="5">
    <location>
        <begin position="1309"/>
        <end position="1462"/>
    </location>
</feature>
<dbReference type="Gene3D" id="2.20.110.10">
    <property type="entry name" value="Histone H3 K4-specific methyltransferase SET7/9 N-terminal domain"/>
    <property type="match status" value="2"/>
</dbReference>
<dbReference type="InterPro" id="IPR003409">
    <property type="entry name" value="MORN"/>
</dbReference>
<dbReference type="InterPro" id="IPR059093">
    <property type="entry name" value="HA_Alsin"/>
</dbReference>
<feature type="compositionally biased region" description="Polar residues" evidence="4">
    <location>
        <begin position="1059"/>
        <end position="1072"/>
    </location>
</feature>
<reference evidence="6" key="1">
    <citation type="submission" date="2020-05" db="UniProtKB">
        <authorList>
            <consortium name="EnsemblMetazoa"/>
        </authorList>
    </citation>
    <scope>IDENTIFICATION</scope>
    <source>
        <strain evidence="6">USDA</strain>
    </source>
</reference>
<evidence type="ECO:0000313" key="6">
    <source>
        <dbReference type="EnsemblMetazoa" id="SCAU001661-PA"/>
    </source>
</evidence>
<feature type="region of interest" description="Disordered" evidence="4">
    <location>
        <begin position="1052"/>
        <end position="1072"/>
    </location>
</feature>
<dbReference type="KEGG" id="scac:106085308"/>
<dbReference type="SUPFAM" id="SSF82185">
    <property type="entry name" value="Histone H3 K4-specific methyltransferase SET7/9 N-terminal domain"/>
    <property type="match status" value="2"/>
</dbReference>
<dbReference type="PANTHER" id="PTHR46089">
    <property type="entry name" value="ALSIN HOMOLOG"/>
    <property type="match status" value="1"/>
</dbReference>
<feature type="repeat" description="RCC1" evidence="3">
    <location>
        <begin position="274"/>
        <end position="325"/>
    </location>
</feature>
<gene>
    <name evidence="6" type="primary">106085308</name>
</gene>
<dbReference type="Gene3D" id="2.130.10.30">
    <property type="entry name" value="Regulator of chromosome condensation 1/beta-lactamase-inhibitor protein II"/>
    <property type="match status" value="1"/>
</dbReference>
<dbReference type="Gene3D" id="1.20.1050.80">
    <property type="entry name" value="VPS9 domain"/>
    <property type="match status" value="1"/>
</dbReference>
<dbReference type="Pfam" id="PF26202">
    <property type="entry name" value="HA_Alsin"/>
    <property type="match status" value="1"/>
</dbReference>
<dbReference type="STRING" id="35570.A0A1I8NSM6"/>
<dbReference type="GO" id="GO:0031267">
    <property type="term" value="F:small GTPase binding"/>
    <property type="evidence" value="ECO:0007669"/>
    <property type="project" value="TreeGrafter"/>
</dbReference>
<keyword evidence="7" id="KW-1185">Reference proteome</keyword>
<dbReference type="Pfam" id="PF02204">
    <property type="entry name" value="VPS9"/>
    <property type="match status" value="1"/>
</dbReference>
<organism evidence="6 7">
    <name type="scientific">Stomoxys calcitrans</name>
    <name type="common">Stable fly</name>
    <name type="synonym">Conops calcitrans</name>
    <dbReference type="NCBI Taxonomy" id="35570"/>
    <lineage>
        <taxon>Eukaryota</taxon>
        <taxon>Metazoa</taxon>
        <taxon>Ecdysozoa</taxon>
        <taxon>Arthropoda</taxon>
        <taxon>Hexapoda</taxon>
        <taxon>Insecta</taxon>
        <taxon>Pterygota</taxon>
        <taxon>Neoptera</taxon>
        <taxon>Endopterygota</taxon>
        <taxon>Diptera</taxon>
        <taxon>Brachycera</taxon>
        <taxon>Muscomorpha</taxon>
        <taxon>Muscoidea</taxon>
        <taxon>Muscidae</taxon>
        <taxon>Stomoxys</taxon>
    </lineage>
</organism>
<evidence type="ECO:0000259" key="5">
    <source>
        <dbReference type="PROSITE" id="PS51205"/>
    </source>
</evidence>
<evidence type="ECO:0000256" key="3">
    <source>
        <dbReference type="PROSITE-ProRule" id="PRU00235"/>
    </source>
</evidence>
<dbReference type="InterPro" id="IPR003123">
    <property type="entry name" value="VPS9"/>
</dbReference>
<sequence>MDGGEMEELPFFIFFKGSRVSIDWRENDDTKTTMTPPSMPSNGIRRICSITPQYFLLLLNNNWLYEARFDQGQMKLRLKFIRGSVQDVQYCREMSAVYLVLENGAVVTQVLHESRHMELVVSNERQWQAITFDPLELSEEGVCIKRVCCSATGTIFVSDRCDIYALGNCGVHFSVDSHQPILLRCFKNPMEIVDLNAGDNFFVFLVRRKKEIPKEILTVREYGELPDLICSETNNTPQRNSVELSSSSLNSSLSNNSENNIQRLLNLGQTLLNTEIYTMGSLNKGLLGTGDHIKRDNIVALDKLKEIGVCSLATGRDHTVVRTIDGTFYHWGLNSQQQLTTKSQVYELSSPTEFNVNYGNLQEDQVNILEACCGDYRTVLLNTRGELFEGAKLLLHHEKDFVTLQMKDMSKQSFPLLLASSNLTIYNRRKFKREFCMVHHLLQTQTKTMLSYHKSVIYIQRVTQKVLLKDMQHICDQWESVLYIVVAMLNSLEQLYRSDYDDYSQLLIVVYFREYLEIFENYAKSFCDMDSIDGFSAMQKMFQQTQSPSMQTQRTSTSSTSSLFEGSKEEFLKMFKSPLQFLPLVTQLLETIQKNHGNYNVELTSWLEFVRSNRKDMELAEYTRDFWQSNQKNSKIIHFKRKERRVILSSTTVPIGPHTFRSTPFFILFSDCLCQVGNHIVTFPLDAMWLKKEGDCGITIKTPEKIFTLLAKNQYDKDLWYDQLESSIKSILQLTEKSKIPEVRSIQYTFSIHSKYSGASVKGNFSNGVMHGKCVLKYPNGKFYSGDVIHGVIEGYGLMFLPKVGVYKGHFKNGEFCGNGTLQMREKEKYEGNFRDGKFNGHGYLQTPEYIYVGDFRDNLKWGYGVLDRLATGDKHIGMFADNKKVGPGICITAMGNYFEGLYANDELTGKTVVIFPNQFYYEGESGLNGPNGLGKYYMPKEESMETNLFTNGEDTVSGNILSGQLTGTWENVKISSGSMEINVQFPRYPSSFGSHIVNNSQKWANLFKDFEIEIFDDLAHATSISKAITFALWNRVISFITKQHEIENEKKPDFDIMNSGTPPSTSNSYRRDWSVTSFDNDKLSLNSSSFVGEQQTELNKSHSQSDDMLLNGWEVHKFDLLSTFGNKFKRLNAEDTENNSTFPSLMAIMENCSTTTDTFNDSALSNCDMLDDCISLQAEMELIPPFGFSELTEEDLVAIKAYLKDAFRYRYHPLKHLNDRITYAFYRSYGCWKIKPTPLLAKQAMREWESISQRMYTFIRRLFPALPEDYTMIGEQREFVSHITLLYPIVLSENIYSMLFVLYANQYSEKDELYRQNLIRAEKLTDEMLVDRLEFDSDVLAVIKTPQFAEAVKRLNELKEKYSPMAMLTVIENCMEQLTHAYQQISRDNQRSLNADLIMPLTLVLLLRAGIHHLGAELALLDDLTDSQNFQFEMNGIRGYCLTTLKASYEHLTNKSLFEKNN</sequence>
<dbReference type="GO" id="GO:0005085">
    <property type="term" value="F:guanyl-nucleotide exchange factor activity"/>
    <property type="evidence" value="ECO:0007669"/>
    <property type="project" value="UniProtKB-KW"/>
</dbReference>
<dbReference type="SUPFAM" id="SSF109993">
    <property type="entry name" value="VPS9 domain"/>
    <property type="match status" value="1"/>
</dbReference>
<dbReference type="Pfam" id="PF25383">
    <property type="entry name" value="PH_alsin"/>
    <property type="match status" value="1"/>
</dbReference>
<dbReference type="GO" id="GO:0005737">
    <property type="term" value="C:cytoplasm"/>
    <property type="evidence" value="ECO:0007669"/>
    <property type="project" value="TreeGrafter"/>
</dbReference>
<evidence type="ECO:0000256" key="2">
    <source>
        <dbReference type="ARBA" id="ARBA00022737"/>
    </source>
</evidence>
<accession>A0A1I8NSM6</accession>
<name>A0A1I8NSM6_STOCA</name>
<dbReference type="PANTHER" id="PTHR46089:SF2">
    <property type="entry name" value="ALSIN HOMOLOG"/>
    <property type="match status" value="1"/>
</dbReference>
<dbReference type="InterPro" id="IPR000408">
    <property type="entry name" value="Reg_chr_condens"/>
</dbReference>
<dbReference type="EnsemblMetazoa" id="SCAU001661-RA">
    <property type="protein sequence ID" value="SCAU001661-PA"/>
    <property type="gene ID" value="SCAU001661"/>
</dbReference>
<keyword evidence="2" id="KW-0677">Repeat</keyword>
<dbReference type="InterPro" id="IPR037191">
    <property type="entry name" value="VPS9_dom_sf"/>
</dbReference>
<dbReference type="SUPFAM" id="SSF50729">
    <property type="entry name" value="PH domain-like"/>
    <property type="match status" value="1"/>
</dbReference>
<dbReference type="SMART" id="SM00698">
    <property type="entry name" value="MORN"/>
    <property type="match status" value="5"/>
</dbReference>
<dbReference type="InterPro" id="IPR057248">
    <property type="entry name" value="Alsin-like_PH"/>
</dbReference>
<evidence type="ECO:0000313" key="7">
    <source>
        <dbReference type="Proteomes" id="UP000095300"/>
    </source>
</evidence>
<evidence type="ECO:0000256" key="4">
    <source>
        <dbReference type="SAM" id="MobiDB-lite"/>
    </source>
</evidence>
<dbReference type="InterPro" id="IPR009091">
    <property type="entry name" value="RCC1/BLIP-II"/>
</dbReference>
<dbReference type="InterPro" id="IPR051984">
    <property type="entry name" value="Alsin"/>
</dbReference>
<evidence type="ECO:0000256" key="1">
    <source>
        <dbReference type="ARBA" id="ARBA00022658"/>
    </source>
</evidence>
<dbReference type="VEuPathDB" id="VectorBase:SCAU001661"/>
<dbReference type="Pfam" id="PF02493">
    <property type="entry name" value="MORN"/>
    <property type="match status" value="5"/>
</dbReference>